<dbReference type="GeneID" id="126878548"/>
<name>A0ABM5JH63_DIAVI</name>
<evidence type="ECO:0000259" key="3">
    <source>
        <dbReference type="Pfam" id="PF05225"/>
    </source>
</evidence>
<sequence length="482" mass="54972">MPRKYQRLPGTRQYKNYSDATLQEALHSIRAKTLSIRDAAERYGIHRNTLFHKLHNRHSRPSGGQTALEKEEEESIIAHVIAISTFGFPVTAHDLRYIVKTYLDKRGKNVKCFKDNFPGKEWVTSFLSRHKNILVNRVATNISVSRAAVNRETINSFFDNLERELENVPPSNLWNYDETNLSDDPGASKVIIRRGTKYPEQIRNSTKACTSLMLAGNAAGKVAPVYVVYKSEKLWQTWMENGPENARYSRSRSGWFDYQCFEDWFVNLMLPILKRQEGKKVLLGDNLSSHLNIEVIRQCENNNISLIALPPHATYLLQPLDVAFFRPMKGRWRAILHEWKDSMIGSRCGTIPKDQFPALLKKLMVSMNDRGAVGEEDATTVIEKDAAAVEEEEATTVGEKDATAVAKEEVDKPNIADYVIIQYEGSMFPGVVTGVEKQGVNVSSMEKCGRFWKWPDREDQLMYEFADVIQACYGMLDEPYSL</sequence>
<evidence type="ECO:0000313" key="4">
    <source>
        <dbReference type="EnsemblMetazoa" id="XP_050497279.1"/>
    </source>
</evidence>
<evidence type="ECO:0008006" key="6">
    <source>
        <dbReference type="Google" id="ProtNLM"/>
    </source>
</evidence>
<dbReference type="Pfam" id="PF03184">
    <property type="entry name" value="DDE_1"/>
    <property type="match status" value="1"/>
</dbReference>
<dbReference type="Proteomes" id="UP001652700">
    <property type="component" value="Unplaced"/>
</dbReference>
<keyword evidence="5" id="KW-1185">Reference proteome</keyword>
<dbReference type="InterPro" id="IPR009057">
    <property type="entry name" value="Homeodomain-like_sf"/>
</dbReference>
<feature type="domain" description="DDE-1" evidence="2">
    <location>
        <begin position="210"/>
        <end position="338"/>
    </location>
</feature>
<dbReference type="InterPro" id="IPR036397">
    <property type="entry name" value="RNaseH_sf"/>
</dbReference>
<dbReference type="InterPro" id="IPR007889">
    <property type="entry name" value="HTH_Psq"/>
</dbReference>
<comment type="subcellular location">
    <subcellularLocation>
        <location evidence="1">Nucleus</location>
    </subcellularLocation>
</comment>
<protein>
    <recommendedName>
        <fullName evidence="6">Jerky protein homolog-like</fullName>
    </recommendedName>
</protein>
<reference evidence="4" key="1">
    <citation type="submission" date="2025-05" db="UniProtKB">
        <authorList>
            <consortium name="EnsemblMetazoa"/>
        </authorList>
    </citation>
    <scope>IDENTIFICATION</scope>
</reference>
<dbReference type="Gene3D" id="3.30.420.10">
    <property type="entry name" value="Ribonuclease H-like superfamily/Ribonuclease H"/>
    <property type="match status" value="1"/>
</dbReference>
<organism evidence="4 5">
    <name type="scientific">Diabrotica virgifera virgifera</name>
    <name type="common">western corn rootworm</name>
    <dbReference type="NCBI Taxonomy" id="50390"/>
    <lineage>
        <taxon>Eukaryota</taxon>
        <taxon>Metazoa</taxon>
        <taxon>Ecdysozoa</taxon>
        <taxon>Arthropoda</taxon>
        <taxon>Hexapoda</taxon>
        <taxon>Insecta</taxon>
        <taxon>Pterygota</taxon>
        <taxon>Neoptera</taxon>
        <taxon>Endopterygota</taxon>
        <taxon>Coleoptera</taxon>
        <taxon>Polyphaga</taxon>
        <taxon>Cucujiformia</taxon>
        <taxon>Chrysomeloidea</taxon>
        <taxon>Chrysomelidae</taxon>
        <taxon>Galerucinae</taxon>
        <taxon>Diabroticina</taxon>
        <taxon>Diabroticites</taxon>
        <taxon>Diabrotica</taxon>
    </lineage>
</organism>
<accession>A0ABM5JH63</accession>
<dbReference type="Gene3D" id="1.10.10.60">
    <property type="entry name" value="Homeodomain-like"/>
    <property type="match status" value="1"/>
</dbReference>
<dbReference type="InterPro" id="IPR004875">
    <property type="entry name" value="DDE_SF_endonuclease_dom"/>
</dbReference>
<evidence type="ECO:0000313" key="5">
    <source>
        <dbReference type="Proteomes" id="UP001652700"/>
    </source>
</evidence>
<dbReference type="Pfam" id="PF05225">
    <property type="entry name" value="HTH_psq"/>
    <property type="match status" value="1"/>
</dbReference>
<dbReference type="EnsemblMetazoa" id="XM_050641322.1">
    <property type="protein sequence ID" value="XP_050497279.1"/>
    <property type="gene ID" value="LOC126878548"/>
</dbReference>
<dbReference type="PANTHER" id="PTHR19303:SF74">
    <property type="entry name" value="POGO TRANSPOSABLE ELEMENT WITH KRAB DOMAIN"/>
    <property type="match status" value="1"/>
</dbReference>
<evidence type="ECO:0000256" key="1">
    <source>
        <dbReference type="ARBA" id="ARBA00004123"/>
    </source>
</evidence>
<proteinExistence type="predicted"/>
<dbReference type="RefSeq" id="XP_050497279.1">
    <property type="nucleotide sequence ID" value="XM_050641322.1"/>
</dbReference>
<dbReference type="InterPro" id="IPR050863">
    <property type="entry name" value="CenT-Element_Derived"/>
</dbReference>
<evidence type="ECO:0000259" key="2">
    <source>
        <dbReference type="Pfam" id="PF03184"/>
    </source>
</evidence>
<feature type="domain" description="HTH psq-type" evidence="3">
    <location>
        <begin position="19"/>
        <end position="53"/>
    </location>
</feature>
<dbReference type="SUPFAM" id="SSF46689">
    <property type="entry name" value="Homeodomain-like"/>
    <property type="match status" value="1"/>
</dbReference>
<dbReference type="PANTHER" id="PTHR19303">
    <property type="entry name" value="TRANSPOSON"/>
    <property type="match status" value="1"/>
</dbReference>